<dbReference type="Pfam" id="PF02538">
    <property type="entry name" value="Hydantoinase_B"/>
    <property type="match status" value="1"/>
</dbReference>
<sequence length="515" mass="55846">MLSYVYKSLAFTAEEMGVALKRAAFSPNIRDRMDHSCVIADGDGRIVAQAEHIPVHLGSFHVGLREFLSWIDKHGFGLSNGDVIATNDPFITGTHVNDVMLVAPVYYGGRLVGLLSNKAHHVSIGGAVPGGLNPDARSIYDEGFVFEPVLIAEGWRLSEDRINQLAENVELRRVFRGDLAAQFASLYVGYQKVVDAISRFGLENYERGLEGTIDYSRRLALSHLSEYMKDESYTASDILEVPGKDIEIRASLRFEGDRVRVELFSTPQLGSPFNAVLGVSFSAVSTAIMFLLRGAVPANHGFYSVIDLRVEEGSLLNPYRPSPVGFGNLETSMRIFDVVSLALAHAAPNVMPAAGSGTMMNVVLYGDNWVYYETIAGGSGGRPDGPGVSGVHSSMTNTLNTPVEVIEKEYPILIEAYKLRRGSGGRGLHRGGDGVVRIYKSLGKTSYVVVGNRFRRGPWGLWGGGDGLPAKVIVKRKDNESLSINVVGKGVLESNDRLVIMTPGGGGWGNDEATY</sequence>
<evidence type="ECO:0000259" key="1">
    <source>
        <dbReference type="Pfam" id="PF02538"/>
    </source>
</evidence>
<accession>A0A7C1HX07</accession>
<protein>
    <submittedName>
        <fullName evidence="2">5-oxoprolinase</fullName>
    </submittedName>
</protein>
<dbReference type="PANTHER" id="PTHR11365">
    <property type="entry name" value="5-OXOPROLINASE RELATED"/>
    <property type="match status" value="1"/>
</dbReference>
<comment type="caution">
    <text evidence="2">The sequence shown here is derived from an EMBL/GenBank/DDBJ whole genome shotgun (WGS) entry which is preliminary data.</text>
</comment>
<dbReference type="GO" id="GO:0005829">
    <property type="term" value="C:cytosol"/>
    <property type="evidence" value="ECO:0007669"/>
    <property type="project" value="TreeGrafter"/>
</dbReference>
<feature type="domain" description="Hydantoinase B/oxoprolinase" evidence="1">
    <location>
        <begin position="5"/>
        <end position="510"/>
    </location>
</feature>
<dbReference type="InterPro" id="IPR045079">
    <property type="entry name" value="Oxoprolinase-like"/>
</dbReference>
<dbReference type="InterPro" id="IPR003692">
    <property type="entry name" value="Hydantoinase_B"/>
</dbReference>
<dbReference type="GO" id="GO:0006749">
    <property type="term" value="P:glutathione metabolic process"/>
    <property type="evidence" value="ECO:0007669"/>
    <property type="project" value="TreeGrafter"/>
</dbReference>
<dbReference type="AlphaFoldDB" id="A0A7C1HX07"/>
<organism evidence="2">
    <name type="scientific">Fervidicoccus fontis</name>
    <dbReference type="NCBI Taxonomy" id="683846"/>
    <lineage>
        <taxon>Archaea</taxon>
        <taxon>Thermoproteota</taxon>
        <taxon>Thermoprotei</taxon>
        <taxon>Fervidicoccales</taxon>
        <taxon>Fervidicoccaceae</taxon>
        <taxon>Fervidicoccus</taxon>
    </lineage>
</organism>
<dbReference type="PANTHER" id="PTHR11365:SF23">
    <property type="entry name" value="HYPOTHETICAL 5-OXOPROLINASE (EUROFUNG)-RELATED"/>
    <property type="match status" value="1"/>
</dbReference>
<reference evidence="2" key="1">
    <citation type="journal article" date="2020" name="mSystems">
        <title>Genome- and Community-Level Interaction Insights into Carbon Utilization and Element Cycling Functions of Hydrothermarchaeota in Hydrothermal Sediment.</title>
        <authorList>
            <person name="Zhou Z."/>
            <person name="Liu Y."/>
            <person name="Xu W."/>
            <person name="Pan J."/>
            <person name="Luo Z.H."/>
            <person name="Li M."/>
        </authorList>
    </citation>
    <scope>NUCLEOTIDE SEQUENCE [LARGE SCALE GENOMIC DNA]</scope>
    <source>
        <strain evidence="2">SpSt-123</strain>
    </source>
</reference>
<proteinExistence type="predicted"/>
<dbReference type="EMBL" id="DSDY01000144">
    <property type="protein sequence ID" value="HDS10886.1"/>
    <property type="molecule type" value="Genomic_DNA"/>
</dbReference>
<name>A0A7C1HX07_9CREN</name>
<dbReference type="GO" id="GO:0017168">
    <property type="term" value="F:5-oxoprolinase (ATP-hydrolyzing) activity"/>
    <property type="evidence" value="ECO:0007669"/>
    <property type="project" value="TreeGrafter"/>
</dbReference>
<gene>
    <name evidence="2" type="ORF">ENO04_04655</name>
</gene>
<evidence type="ECO:0000313" key="2">
    <source>
        <dbReference type="EMBL" id="HDS10886.1"/>
    </source>
</evidence>